<accession>A0ABU5LBX4</accession>
<name>A0ABU5LBX4_9GAMM</name>
<keyword evidence="1" id="KW-1133">Transmembrane helix</keyword>
<evidence type="ECO:0000256" key="1">
    <source>
        <dbReference type="SAM" id="Phobius"/>
    </source>
</evidence>
<protein>
    <submittedName>
        <fullName evidence="2">Uncharacterized protein</fullName>
    </submittedName>
</protein>
<comment type="caution">
    <text evidence="2">The sequence shown here is derived from an EMBL/GenBank/DDBJ whole genome shotgun (WGS) entry which is preliminary data.</text>
</comment>
<gene>
    <name evidence="2" type="ORF">N4G40_02870</name>
</gene>
<reference evidence="3" key="1">
    <citation type="submission" date="2023-07" db="EMBL/GenBank/DDBJ databases">
        <title>Structural and functional analysis of rice phyllospheric bacteria for their antimicrobial properties and defense elicitation against blast disease.</title>
        <authorList>
            <person name="Sahu K.P."/>
            <person name="Asharani P."/>
            <person name="Kumar M."/>
            <person name="Reddy B."/>
            <person name="Kumar A."/>
        </authorList>
    </citation>
    <scope>NUCLEOTIDE SEQUENCE [LARGE SCALE GENOMIC DNA]</scope>
    <source>
        <strain evidence="3">OsEp_Plm_30P10</strain>
    </source>
</reference>
<evidence type="ECO:0000313" key="2">
    <source>
        <dbReference type="EMBL" id="MDZ7277226.1"/>
    </source>
</evidence>
<keyword evidence="1" id="KW-0472">Membrane</keyword>
<dbReference type="EMBL" id="JAOBTT010000001">
    <property type="protein sequence ID" value="MDZ7277226.1"/>
    <property type="molecule type" value="Genomic_DNA"/>
</dbReference>
<organism evidence="2 3">
    <name type="scientific">Pantoea eucrina</name>
    <dbReference type="NCBI Taxonomy" id="472693"/>
    <lineage>
        <taxon>Bacteria</taxon>
        <taxon>Pseudomonadati</taxon>
        <taxon>Pseudomonadota</taxon>
        <taxon>Gammaproteobacteria</taxon>
        <taxon>Enterobacterales</taxon>
        <taxon>Erwiniaceae</taxon>
        <taxon>Pantoea</taxon>
    </lineage>
</organism>
<evidence type="ECO:0000313" key="3">
    <source>
        <dbReference type="Proteomes" id="UP001288620"/>
    </source>
</evidence>
<sequence>MWGTQFTDELDKRALTGAGVCWVFESTVSLVAPPVLKSFLSPALLVLLLILLVVNLLTVKLTVT</sequence>
<keyword evidence="1" id="KW-0812">Transmembrane</keyword>
<feature type="transmembrane region" description="Helical" evidence="1">
    <location>
        <begin position="39"/>
        <end position="59"/>
    </location>
</feature>
<dbReference type="Proteomes" id="UP001288620">
    <property type="component" value="Unassembled WGS sequence"/>
</dbReference>
<keyword evidence="3" id="KW-1185">Reference proteome</keyword>
<proteinExistence type="predicted"/>
<dbReference type="RefSeq" id="WP_322541355.1">
    <property type="nucleotide sequence ID" value="NZ_JAOBTT010000001.1"/>
</dbReference>